<proteinExistence type="predicted"/>
<evidence type="ECO:0000313" key="4">
    <source>
        <dbReference type="Proteomes" id="UP001381693"/>
    </source>
</evidence>
<feature type="coiled-coil region" evidence="1">
    <location>
        <begin position="874"/>
        <end position="947"/>
    </location>
</feature>
<protein>
    <submittedName>
        <fullName evidence="3">Uncharacterized protein</fullName>
    </submittedName>
</protein>
<evidence type="ECO:0000313" key="3">
    <source>
        <dbReference type="EMBL" id="KAK7068665.1"/>
    </source>
</evidence>
<accession>A0AAN9A1A8</accession>
<feature type="compositionally biased region" description="Polar residues" evidence="2">
    <location>
        <begin position="174"/>
        <end position="190"/>
    </location>
</feature>
<feature type="compositionally biased region" description="Polar residues" evidence="2">
    <location>
        <begin position="117"/>
        <end position="142"/>
    </location>
</feature>
<feature type="coiled-coil region" evidence="1">
    <location>
        <begin position="808"/>
        <end position="835"/>
    </location>
</feature>
<feature type="compositionally biased region" description="Polar residues" evidence="2">
    <location>
        <begin position="15"/>
        <end position="32"/>
    </location>
</feature>
<feature type="coiled-coil region" evidence="1">
    <location>
        <begin position="551"/>
        <end position="673"/>
    </location>
</feature>
<feature type="coiled-coil region" evidence="1">
    <location>
        <begin position="330"/>
        <end position="378"/>
    </location>
</feature>
<feature type="compositionally biased region" description="Low complexity" evidence="2">
    <location>
        <begin position="149"/>
        <end position="164"/>
    </location>
</feature>
<feature type="region of interest" description="Disordered" evidence="2">
    <location>
        <begin position="1"/>
        <end position="63"/>
    </location>
</feature>
<feature type="coiled-coil region" evidence="1">
    <location>
        <begin position="706"/>
        <end position="733"/>
    </location>
</feature>
<sequence>MACENYCRKEDPNISPHSQGTEQDSDSVWSTASEDRSDLDVDPTSTDSVSHEIVTVRGKDGEETCDVQQLISAAESLALERVRQNFSRPNSAESTSGQRSDGVSSYSNDDSKERSKSVNSLESPVASQQSFETSDSGYSSKSNIHREVQTSTTLSSSESDQSTENQCLPKFCSPDSSCQGGVTAPTSHHNPSYDKEPTSQKLCDGSVNNIPKLSIDQVVNVQTTSLPDERIIVTKETKEVCNSSIRDFHETTDDHRSVNKLSEGVSFVPHSRVHMKNNSTGAKKVSLLVHDECSDILRLALTSTSSFGRVLRLLRQVMTLQFGNETPRVAESVKKELDEYEAQHTCLEGQLGSRAAHLQTTLSQVQSLESIYSELENDKVAINEVSLQILLQLEQALSAYGLQHMISITSPRRRNLARNLEDAETALLLILGELAKKTDRCSNLESEASCLEIKLEDLRKTVALKDERLLAMRNELEYLKEWSDSEINSLKYCLAQAEENLSETRVERDHVKDVHKRKEEDDKSLIWRLQKQLSDIQQSSDSRLSQVENSLQDILKEKLHAESTLEEAQQKLSVQEQQMVLINEEHKLLVSSLRSTIKHQQMEVERVQVQLEQILAEKQNLSKRAVDISAELSKEQEGHERLRHEASILRETLRDMKQEFADCERNLHDKIDKVSEIRCDLESQIRSRDLTILQLHTELQLDGQRISTLTQDNESLLQKVHSLQERIWDLTRQKRHSSNNSGRSGESTLGSCASLYPGTLIGSLSDRKYQELVKNVSDGQSREEQLHKLLSEKDKTIHDLQTSFASELGVKNKELEMLKGKLTELEEQMESLLSGLQVSAAIGSVTTEVGLLLQERTEHLENLNKSSHIIQDEYVTLAMDNQKLKRELSSAKQNLEDMSNEIFESTRRAKEEAREERLNAARAIEKCSKLQAELDFTKAVLEQERQERQMKDLIQQFKHENFEAVLNTSSSVND</sequence>
<dbReference type="AlphaFoldDB" id="A0AAN9A1A8"/>
<feature type="region of interest" description="Disordered" evidence="2">
    <location>
        <begin position="82"/>
        <end position="201"/>
    </location>
</feature>
<feature type="compositionally biased region" description="Polar residues" evidence="2">
    <location>
        <begin position="84"/>
        <end position="108"/>
    </location>
</feature>
<gene>
    <name evidence="3" type="ORF">SK128_012886</name>
</gene>
<organism evidence="3 4">
    <name type="scientific">Halocaridina rubra</name>
    <name type="common">Hawaiian red shrimp</name>
    <dbReference type="NCBI Taxonomy" id="373956"/>
    <lineage>
        <taxon>Eukaryota</taxon>
        <taxon>Metazoa</taxon>
        <taxon>Ecdysozoa</taxon>
        <taxon>Arthropoda</taxon>
        <taxon>Crustacea</taxon>
        <taxon>Multicrustacea</taxon>
        <taxon>Malacostraca</taxon>
        <taxon>Eumalacostraca</taxon>
        <taxon>Eucarida</taxon>
        <taxon>Decapoda</taxon>
        <taxon>Pleocyemata</taxon>
        <taxon>Caridea</taxon>
        <taxon>Atyoidea</taxon>
        <taxon>Atyidae</taxon>
        <taxon>Halocaridina</taxon>
    </lineage>
</organism>
<feature type="coiled-coil region" evidence="1">
    <location>
        <begin position="434"/>
        <end position="514"/>
    </location>
</feature>
<name>A0AAN9A1A8_HALRR</name>
<dbReference type="Proteomes" id="UP001381693">
    <property type="component" value="Unassembled WGS sequence"/>
</dbReference>
<comment type="caution">
    <text evidence="3">The sequence shown here is derived from an EMBL/GenBank/DDBJ whole genome shotgun (WGS) entry which is preliminary data.</text>
</comment>
<reference evidence="3 4" key="1">
    <citation type="submission" date="2023-11" db="EMBL/GenBank/DDBJ databases">
        <title>Halocaridina rubra genome assembly.</title>
        <authorList>
            <person name="Smith C."/>
        </authorList>
    </citation>
    <scope>NUCLEOTIDE SEQUENCE [LARGE SCALE GENOMIC DNA]</scope>
    <source>
        <strain evidence="3">EP-1</strain>
        <tissue evidence="3">Whole</tissue>
    </source>
</reference>
<keyword evidence="1" id="KW-0175">Coiled coil</keyword>
<keyword evidence="4" id="KW-1185">Reference proteome</keyword>
<evidence type="ECO:0000256" key="1">
    <source>
        <dbReference type="SAM" id="Coils"/>
    </source>
</evidence>
<evidence type="ECO:0000256" key="2">
    <source>
        <dbReference type="SAM" id="MobiDB-lite"/>
    </source>
</evidence>
<dbReference type="EMBL" id="JAXCGZ010017160">
    <property type="protein sequence ID" value="KAK7068665.1"/>
    <property type="molecule type" value="Genomic_DNA"/>
</dbReference>
<feature type="compositionally biased region" description="Basic and acidic residues" evidence="2">
    <location>
        <begin position="1"/>
        <end position="12"/>
    </location>
</feature>